<dbReference type="InterPro" id="IPR002155">
    <property type="entry name" value="Thiolase"/>
</dbReference>
<dbReference type="PANTHER" id="PTHR42870">
    <property type="entry name" value="ACETYL-COA C-ACETYLTRANSFERASE"/>
    <property type="match status" value="1"/>
</dbReference>
<accession>A0A975HFA2</accession>
<dbReference type="Pfam" id="PF22691">
    <property type="entry name" value="Thiolase_C_1"/>
    <property type="match status" value="1"/>
</dbReference>
<feature type="domain" description="Thiolase N-terminal" evidence="1">
    <location>
        <begin position="6"/>
        <end position="207"/>
    </location>
</feature>
<organism evidence="3 4">
    <name type="scientific">Rhizorhabdus wittichii</name>
    <dbReference type="NCBI Taxonomy" id="160791"/>
    <lineage>
        <taxon>Bacteria</taxon>
        <taxon>Pseudomonadati</taxon>
        <taxon>Pseudomonadota</taxon>
        <taxon>Alphaproteobacteria</taxon>
        <taxon>Sphingomonadales</taxon>
        <taxon>Sphingomonadaceae</taxon>
        <taxon>Rhizorhabdus</taxon>
    </lineage>
</organism>
<dbReference type="PANTHER" id="PTHR42870:SF1">
    <property type="entry name" value="NON-SPECIFIC LIPID-TRANSFER PROTEIN-LIKE 2"/>
    <property type="match status" value="1"/>
</dbReference>
<feature type="domain" description="Thiolase C-terminal" evidence="2">
    <location>
        <begin position="272"/>
        <end position="397"/>
    </location>
</feature>
<reference evidence="3" key="1">
    <citation type="submission" date="2020-07" db="EMBL/GenBank/DDBJ databases">
        <authorList>
            <person name="Camacho E."/>
        </authorList>
    </citation>
    <scope>NUCLEOTIDE SEQUENCE</scope>
    <source>
        <strain evidence="3">MPO218</strain>
    </source>
</reference>
<name>A0A975HFA2_9SPHN</name>
<dbReference type="EMBL" id="CP059319">
    <property type="protein sequence ID" value="QTH23158.1"/>
    <property type="molecule type" value="Genomic_DNA"/>
</dbReference>
<gene>
    <name evidence="3" type="ORF">HRJ34_06520</name>
</gene>
<dbReference type="PIRSF" id="PIRSF000429">
    <property type="entry name" value="Ac-CoA_Ac_transf"/>
    <property type="match status" value="1"/>
</dbReference>
<dbReference type="GO" id="GO:0003988">
    <property type="term" value="F:acetyl-CoA C-acyltransferase activity"/>
    <property type="evidence" value="ECO:0007669"/>
    <property type="project" value="UniProtKB-ARBA"/>
</dbReference>
<proteinExistence type="predicted"/>
<sequence>MQDSVYVAGVGMTRFALLPGRTVKQLVREAVSACLDDAGARVADVEAAFFANVGQGLLEGQTGTPGQMALRPLGFQAIPIVNVENACASGMTALHLGMAQVRAGMADIVLAIGAEKLSVEDVAKRDALFAGGMDVHDRDAAMARLAALGAGTSVPLAEGERSVFMDMYGCWARAHMADFGTTRRQLAAIAAKNHGHSVDNPYCQFRRAFTVDEVLAARSLSYPLTVPMCSPYSDGAAAALLCSAEGLRRLGDAARAGAVRIAASVLQTGSDRDDRDWDRHVTRLAADRAYDQAGIGPDAIDLAEVHDATAFGELLNVENLRLAARGEGGPAAERGDFTLGGRVPVNVSGGLESRGHPLAATGLAQVHELVTQLRGRAGPRQVAGARHAMLENGGGLYGVEDAAAAVAILAAPGA</sequence>
<dbReference type="Proteomes" id="UP000664914">
    <property type="component" value="Chromosome"/>
</dbReference>
<dbReference type="SUPFAM" id="SSF53901">
    <property type="entry name" value="Thiolase-like"/>
    <property type="match status" value="2"/>
</dbReference>
<dbReference type="RefSeq" id="WP_208633647.1">
    <property type="nucleotide sequence ID" value="NZ_CP059319.1"/>
</dbReference>
<dbReference type="InterPro" id="IPR020616">
    <property type="entry name" value="Thiolase_N"/>
</dbReference>
<dbReference type="InterPro" id="IPR016039">
    <property type="entry name" value="Thiolase-like"/>
</dbReference>
<evidence type="ECO:0000259" key="2">
    <source>
        <dbReference type="Pfam" id="PF22691"/>
    </source>
</evidence>
<protein>
    <submittedName>
        <fullName evidence="3">Thiolase family protein</fullName>
    </submittedName>
</protein>
<evidence type="ECO:0000313" key="4">
    <source>
        <dbReference type="Proteomes" id="UP000664914"/>
    </source>
</evidence>
<dbReference type="CDD" id="cd00829">
    <property type="entry name" value="SCP-x_thiolase"/>
    <property type="match status" value="1"/>
</dbReference>
<evidence type="ECO:0000313" key="3">
    <source>
        <dbReference type="EMBL" id="QTH23158.1"/>
    </source>
</evidence>
<evidence type="ECO:0000259" key="1">
    <source>
        <dbReference type="Pfam" id="PF00108"/>
    </source>
</evidence>
<dbReference type="AlphaFoldDB" id="A0A975HFA2"/>
<reference evidence="3" key="2">
    <citation type="submission" date="2021-04" db="EMBL/GenBank/DDBJ databases">
        <title>Isolation and genomic analysis of the ibuprofen-degrading bacterium Sphingomonas strain MPO218.</title>
        <authorList>
            <person name="Aulestia M."/>
            <person name="Flores A."/>
            <person name="Mangas E.L."/>
            <person name="Perez-Pulido A.J."/>
            <person name="Santero E."/>
            <person name="Camacho E.M."/>
        </authorList>
    </citation>
    <scope>NUCLEOTIDE SEQUENCE</scope>
    <source>
        <strain evidence="3">MPO218</strain>
    </source>
</reference>
<dbReference type="Pfam" id="PF00108">
    <property type="entry name" value="Thiolase_N"/>
    <property type="match status" value="1"/>
</dbReference>
<dbReference type="InterPro" id="IPR055140">
    <property type="entry name" value="Thiolase_C_2"/>
</dbReference>
<dbReference type="Gene3D" id="3.40.47.10">
    <property type="match status" value="1"/>
</dbReference>